<dbReference type="STRING" id="51031.W2SLI7"/>
<keyword evidence="2" id="KW-1185">Reference proteome</keyword>
<evidence type="ECO:0000313" key="2">
    <source>
        <dbReference type="Proteomes" id="UP000053676"/>
    </source>
</evidence>
<evidence type="ECO:0000313" key="1">
    <source>
        <dbReference type="EMBL" id="ETN70398.1"/>
    </source>
</evidence>
<protein>
    <recommendedName>
        <fullName evidence="3">Orc1-like AAA ATPase domain-containing protein</fullName>
    </recommendedName>
</protein>
<dbReference type="OrthoDB" id="427518at2759"/>
<dbReference type="EMBL" id="KI668965">
    <property type="protein sequence ID" value="ETN70398.1"/>
    <property type="molecule type" value="Genomic_DNA"/>
</dbReference>
<gene>
    <name evidence="1" type="ORF">NECAME_14805</name>
</gene>
<name>W2SLI7_NECAM</name>
<reference evidence="2" key="1">
    <citation type="journal article" date="2014" name="Nat. Genet.">
        <title>Genome of the human hookworm Necator americanus.</title>
        <authorList>
            <person name="Tang Y.T."/>
            <person name="Gao X."/>
            <person name="Rosa B.A."/>
            <person name="Abubucker S."/>
            <person name="Hallsworth-Pepin K."/>
            <person name="Martin J."/>
            <person name="Tyagi R."/>
            <person name="Heizer E."/>
            <person name="Zhang X."/>
            <person name="Bhonagiri-Palsikar V."/>
            <person name="Minx P."/>
            <person name="Warren W.C."/>
            <person name="Wang Q."/>
            <person name="Zhan B."/>
            <person name="Hotez P.J."/>
            <person name="Sternberg P.W."/>
            <person name="Dougall A."/>
            <person name="Gaze S.T."/>
            <person name="Mulvenna J."/>
            <person name="Sotillo J."/>
            <person name="Ranganathan S."/>
            <person name="Rabelo E.M."/>
            <person name="Wilson R.K."/>
            <person name="Felgner P.L."/>
            <person name="Bethony J."/>
            <person name="Hawdon J.M."/>
            <person name="Gasser R.B."/>
            <person name="Loukas A."/>
            <person name="Mitreva M."/>
        </authorList>
    </citation>
    <scope>NUCLEOTIDE SEQUENCE [LARGE SCALE GENOMIC DNA]</scope>
</reference>
<dbReference type="Gene3D" id="3.40.50.300">
    <property type="entry name" value="P-loop containing nucleotide triphosphate hydrolases"/>
    <property type="match status" value="1"/>
</dbReference>
<dbReference type="KEGG" id="nai:NECAME_14805"/>
<dbReference type="Proteomes" id="UP000053676">
    <property type="component" value="Unassembled WGS sequence"/>
</dbReference>
<dbReference type="AlphaFoldDB" id="W2SLI7"/>
<proteinExistence type="predicted"/>
<sequence>MKPSSIFRRESSLKAVRNWLCTCSQPLLIIGPPFCGKTYLSKQEEPVCCLKHEILEIKTKKHTDNVPALMISENPAMIQNSVDCVASHFCLSESADTTESATLLRSLGAQLTKRFPNLVLPKLSTLTLLADYDNALEQYLTLPLASLPHPSKPLFILIDNILPHIYDLILSINRSLPSWMRLVVTSRPLAPSDQHKFERFHDLVLSDCIDELDRFIEVRLPQCIHSEVLDACEVSSTEEKVRLASKKFHF</sequence>
<evidence type="ECO:0008006" key="3">
    <source>
        <dbReference type="Google" id="ProtNLM"/>
    </source>
</evidence>
<organism evidence="1 2">
    <name type="scientific">Necator americanus</name>
    <name type="common">Human hookworm</name>
    <dbReference type="NCBI Taxonomy" id="51031"/>
    <lineage>
        <taxon>Eukaryota</taxon>
        <taxon>Metazoa</taxon>
        <taxon>Ecdysozoa</taxon>
        <taxon>Nematoda</taxon>
        <taxon>Chromadorea</taxon>
        <taxon>Rhabditida</taxon>
        <taxon>Rhabditina</taxon>
        <taxon>Rhabditomorpha</taxon>
        <taxon>Strongyloidea</taxon>
        <taxon>Ancylostomatidae</taxon>
        <taxon>Bunostominae</taxon>
        <taxon>Necator</taxon>
    </lineage>
</organism>
<dbReference type="InterPro" id="IPR027417">
    <property type="entry name" value="P-loop_NTPase"/>
</dbReference>
<accession>W2SLI7</accession>